<comment type="caution">
    <text evidence="2">The sequence shown here is derived from an EMBL/GenBank/DDBJ whole genome shotgun (WGS) entry which is preliminary data.</text>
</comment>
<organism evidence="2 3">
    <name type="scientific">Seiridium unicorne</name>
    <dbReference type="NCBI Taxonomy" id="138068"/>
    <lineage>
        <taxon>Eukaryota</taxon>
        <taxon>Fungi</taxon>
        <taxon>Dikarya</taxon>
        <taxon>Ascomycota</taxon>
        <taxon>Pezizomycotina</taxon>
        <taxon>Sordariomycetes</taxon>
        <taxon>Xylariomycetidae</taxon>
        <taxon>Amphisphaeriales</taxon>
        <taxon>Sporocadaceae</taxon>
        <taxon>Seiridium</taxon>
    </lineage>
</organism>
<dbReference type="Proteomes" id="UP001408356">
    <property type="component" value="Unassembled WGS sequence"/>
</dbReference>
<evidence type="ECO:0000313" key="3">
    <source>
        <dbReference type="Proteomes" id="UP001408356"/>
    </source>
</evidence>
<dbReference type="InterPro" id="IPR014839">
    <property type="entry name" value="Crt10"/>
</dbReference>
<feature type="compositionally biased region" description="Acidic residues" evidence="1">
    <location>
        <begin position="114"/>
        <end position="127"/>
    </location>
</feature>
<evidence type="ECO:0000313" key="2">
    <source>
        <dbReference type="EMBL" id="KAK9422006.1"/>
    </source>
</evidence>
<dbReference type="Pfam" id="PF08728">
    <property type="entry name" value="CRT10"/>
    <property type="match status" value="1"/>
</dbReference>
<name>A0ABR2V640_9PEZI</name>
<sequence length="707" mass="79724">MAPFLFHAGEDEDEDEDDEDDIEELLELGLAAQVDADIQEAEQAQAGGTIEDEDEGLFEVDFETQLQADIEEAAHLLQMEGEIPDDLFEDEIGNADDIGDFLVAPADMAGLEESDLEDDLETEDELESPSSEFQFGGQDTSEAHHRVPTIARWRLNLTALSQKYNLYFAIYRDMIHVSRPRSCVSHNLPSIPDLILRPSASVAAGAVGGTLDHTFPHQVNHLIVGDFGHEEIMLMAYDDGDVIGFYTRAIEDELVRHEQSPRARPLSNIRPFFHENVQISAWGLAVHAKSRIIAVGSNLHTATVFVPALSGYPFQPVVGDTRRLYYTVRKNLSGCPDAGNVKLYEDNTKNESWVRRRDANWIITLDTRPQGDNIPNLTFSSDESGDADKVVAIDVKGNIWLMDIWRFGRPFQKILPLHRGLPNTLPGDVGRPRGWGVLVIHSSSFLPTDSHEDALGLPARETRRMSHNQVGKWVDTSLAVRHIPHSSTQHPWARLGHRERISSNELSRLITNESWRSDYVADILRQPFRPQLDQRARPILADGASIIRFYETDIELRPHEEYGVGIMMQHATKQIQPQPPGLPPLRWAHERLSNNNYIPELSLVVAGSMCGRVALVTLTRTKNHDLMFERGFKIEAILPKEEDEDERLRPVCPLFGVAVGPLPVDGKPDRHDLPRPRRYRIMLQYYDQRILSYEISRGSGSDALTIM</sequence>
<proteinExistence type="predicted"/>
<protein>
    <recommendedName>
        <fullName evidence="4">Pyridine nucleotide-disulfide oxidoreductase family protein</fullName>
    </recommendedName>
</protein>
<dbReference type="EMBL" id="JARVKF010000146">
    <property type="protein sequence ID" value="KAK9422006.1"/>
    <property type="molecule type" value="Genomic_DNA"/>
</dbReference>
<gene>
    <name evidence="2" type="ORF">SUNI508_05306</name>
</gene>
<reference evidence="2 3" key="1">
    <citation type="journal article" date="2024" name="J. Plant Pathol.">
        <title>Sequence and assembly of the genome of Seiridium unicorne, isolate CBS 538.82, causal agent of cypress canker disease.</title>
        <authorList>
            <person name="Scali E."/>
            <person name="Rocca G.D."/>
            <person name="Danti R."/>
            <person name="Garbelotto M."/>
            <person name="Barberini S."/>
            <person name="Baroncelli R."/>
            <person name="Emiliani G."/>
        </authorList>
    </citation>
    <scope>NUCLEOTIDE SEQUENCE [LARGE SCALE GENOMIC DNA]</scope>
    <source>
        <strain evidence="2 3">BM-138-508</strain>
    </source>
</reference>
<evidence type="ECO:0008006" key="4">
    <source>
        <dbReference type="Google" id="ProtNLM"/>
    </source>
</evidence>
<accession>A0ABR2V640</accession>
<keyword evidence="3" id="KW-1185">Reference proteome</keyword>
<evidence type="ECO:0000256" key="1">
    <source>
        <dbReference type="SAM" id="MobiDB-lite"/>
    </source>
</evidence>
<feature type="region of interest" description="Disordered" evidence="1">
    <location>
        <begin position="114"/>
        <end position="141"/>
    </location>
</feature>